<organism evidence="2 3">
    <name type="scientific">Candidatus Aquitaenariimonas noxiae</name>
    <dbReference type="NCBI Taxonomy" id="1974741"/>
    <lineage>
        <taxon>Bacteria</taxon>
        <taxon>Pseudomonadati</taxon>
        <taxon>Candidatus Omnitrophota</taxon>
        <taxon>Candidatus Aquitaenariimonas</taxon>
    </lineage>
</organism>
<evidence type="ECO:0000313" key="3">
    <source>
        <dbReference type="Proteomes" id="UP000230052"/>
    </source>
</evidence>
<evidence type="ECO:0000313" key="2">
    <source>
        <dbReference type="EMBL" id="PIU41365.1"/>
    </source>
</evidence>
<accession>A0A2J0KSJ3</accession>
<comment type="caution">
    <text evidence="2">The sequence shown here is derived from an EMBL/GenBank/DDBJ whole genome shotgun (WGS) entry which is preliminary data.</text>
</comment>
<dbReference type="EMBL" id="PEWV01000060">
    <property type="protein sequence ID" value="PIU41365.1"/>
    <property type="molecule type" value="Genomic_DNA"/>
</dbReference>
<evidence type="ECO:0000256" key="1">
    <source>
        <dbReference type="SAM" id="SignalP"/>
    </source>
</evidence>
<protein>
    <submittedName>
        <fullName evidence="2">Uncharacterized protein</fullName>
    </submittedName>
</protein>
<name>A0A2J0KSJ3_9BACT</name>
<sequence>MLSSRSIKKIVVVSFLVLAFLSQSQPADARGFEGPRSHDFHNYPPHGRAYHSLPYGFFRLIIGGSNYYYYEGTYYQRSSDRYVVIPAPIGAVVTTIPAGYQPVIVDGVPYYTINGTTYMYTNYGYQVVPPPQVIIINKDLKSEQDAAFKKKVADQVKAEVGVPAKNTEESFTVNVPNSKGGYTAVALKRSGNGFVGPQGEYYTEFPKIEQLKVMYAK</sequence>
<feature type="signal peptide" evidence="1">
    <location>
        <begin position="1"/>
        <end position="29"/>
    </location>
</feature>
<proteinExistence type="predicted"/>
<reference evidence="2 3" key="1">
    <citation type="submission" date="2017-09" db="EMBL/GenBank/DDBJ databases">
        <title>Depth-based differentiation of microbial function through sediment-hosted aquifers and enrichment of novel symbionts in the deep terrestrial subsurface.</title>
        <authorList>
            <person name="Probst A.J."/>
            <person name="Ladd B."/>
            <person name="Jarett J.K."/>
            <person name="Geller-Mcgrath D.E."/>
            <person name="Sieber C.M."/>
            <person name="Emerson J.B."/>
            <person name="Anantharaman K."/>
            <person name="Thomas B.C."/>
            <person name="Malmstrom R."/>
            <person name="Stieglmeier M."/>
            <person name="Klingl A."/>
            <person name="Woyke T."/>
            <person name="Ryan C.M."/>
            <person name="Banfield J.F."/>
        </authorList>
    </citation>
    <scope>NUCLEOTIDE SEQUENCE [LARGE SCALE GENOMIC DNA]</scope>
    <source>
        <strain evidence="2">CG07_land_8_20_14_0_80_42_15</strain>
    </source>
</reference>
<gene>
    <name evidence="2" type="ORF">COS99_05755</name>
</gene>
<feature type="chain" id="PRO_5014397398" evidence="1">
    <location>
        <begin position="30"/>
        <end position="217"/>
    </location>
</feature>
<dbReference type="InterPro" id="IPR045398">
    <property type="entry name" value="DUF6515"/>
</dbReference>
<dbReference type="Pfam" id="PF20125">
    <property type="entry name" value="DUF6515"/>
    <property type="match status" value="1"/>
</dbReference>
<keyword evidence="1" id="KW-0732">Signal</keyword>
<dbReference type="Proteomes" id="UP000230052">
    <property type="component" value="Unassembled WGS sequence"/>
</dbReference>
<dbReference type="AlphaFoldDB" id="A0A2J0KSJ3"/>